<sequence>MQKHTLVSARIIETNIKLQVMKLLKAVQYELGYTELKQINAGKSPFITQHIIPPAHRFGQAAIPAVLIGFYSYSQSGITAAANVLQKPLPFNWISELFNNATPDLLVRIATYAQVQHPESFLLSRLQDIAYEVIRSIKKHLGPRAKPLNVRQYLATQKKDILKYLPSALSLDILLNDPSLCTTVASQEKPQNLHYILGDNFPGTIH</sequence>
<organism evidence="1 2">
    <name type="scientific">Deminuibacter soli</name>
    <dbReference type="NCBI Taxonomy" id="2291815"/>
    <lineage>
        <taxon>Bacteria</taxon>
        <taxon>Pseudomonadati</taxon>
        <taxon>Bacteroidota</taxon>
        <taxon>Chitinophagia</taxon>
        <taxon>Chitinophagales</taxon>
        <taxon>Chitinophagaceae</taxon>
        <taxon>Deminuibacter</taxon>
    </lineage>
</organism>
<comment type="caution">
    <text evidence="1">The sequence shown here is derived from an EMBL/GenBank/DDBJ whole genome shotgun (WGS) entry which is preliminary data.</text>
</comment>
<proteinExistence type="predicted"/>
<accession>A0A3E1NQE6</accession>
<dbReference type="AlphaFoldDB" id="A0A3E1NQE6"/>
<keyword evidence="2" id="KW-1185">Reference proteome</keyword>
<evidence type="ECO:0000313" key="2">
    <source>
        <dbReference type="Proteomes" id="UP000261284"/>
    </source>
</evidence>
<dbReference type="Proteomes" id="UP000261284">
    <property type="component" value="Unassembled WGS sequence"/>
</dbReference>
<reference evidence="1 2" key="1">
    <citation type="submission" date="2018-08" db="EMBL/GenBank/DDBJ databases">
        <title>Chitinophagaceae sp. K23C18032701, a novel bacterium isolated from forest soil.</title>
        <authorList>
            <person name="Wang C."/>
        </authorList>
    </citation>
    <scope>NUCLEOTIDE SEQUENCE [LARGE SCALE GENOMIC DNA]</scope>
    <source>
        <strain evidence="1 2">K23C18032701</strain>
    </source>
</reference>
<dbReference type="EMBL" id="QTJU01000001">
    <property type="protein sequence ID" value="RFM30143.1"/>
    <property type="molecule type" value="Genomic_DNA"/>
</dbReference>
<protein>
    <submittedName>
        <fullName evidence="1">Uncharacterized protein</fullName>
    </submittedName>
</protein>
<name>A0A3E1NQE6_9BACT</name>
<evidence type="ECO:0000313" key="1">
    <source>
        <dbReference type="EMBL" id="RFM30143.1"/>
    </source>
</evidence>
<gene>
    <name evidence="1" type="ORF">DXN05_03995</name>
</gene>